<dbReference type="EMBL" id="CABPSJ010000001">
    <property type="protein sequence ID" value="VVD59221.1"/>
    <property type="molecule type" value="Genomic_DNA"/>
</dbReference>
<dbReference type="Proteomes" id="UP000337189">
    <property type="component" value="Unassembled WGS sequence"/>
</dbReference>
<dbReference type="SUPFAM" id="SSF53850">
    <property type="entry name" value="Periplasmic binding protein-like II"/>
    <property type="match status" value="1"/>
</dbReference>
<dbReference type="Gene3D" id="1.10.10.10">
    <property type="entry name" value="Winged helix-like DNA-binding domain superfamily/Winged helix DNA-binding domain"/>
    <property type="match status" value="1"/>
</dbReference>
<sequence>MQINMRQIEIFDAVMRHGGFTAAAQQLHVSTPNVSKTISLLEYRLGISLFHRTPRGIRPTQAALSLHEHAKPISQWVNSLNAFAESLRGTTAGRLRIVSTRESGIELIPIVIADICRRFPAAQLTFECLPKEMLATYVEQGRADLAVTLFGLPDDDFGVYPMGDVPLVAVFRNLPALSEKLWVGPKDLAGHALVSYLPGSYGDMAVRRWFGLGGLEPDPTVLVRNGATACSVIEQQSAVAIVDGLTARSAGMRGLHTLPIAPPMAAPLVISRRRDAVSTPLTMTFELKFRQLVDCWFGDPLLGNDLAPQTERLTS</sequence>
<gene>
    <name evidence="6" type="ORF">PCO31110_00012</name>
</gene>
<evidence type="ECO:0000256" key="2">
    <source>
        <dbReference type="ARBA" id="ARBA00023015"/>
    </source>
</evidence>
<dbReference type="AlphaFoldDB" id="A0A5E4R905"/>
<dbReference type="Pfam" id="PF00126">
    <property type="entry name" value="HTH_1"/>
    <property type="match status" value="1"/>
</dbReference>
<evidence type="ECO:0000259" key="5">
    <source>
        <dbReference type="PROSITE" id="PS50931"/>
    </source>
</evidence>
<proteinExistence type="inferred from homology"/>
<organism evidence="6 7">
    <name type="scientific">Pandoraea communis</name>
    <dbReference type="NCBI Taxonomy" id="2508297"/>
    <lineage>
        <taxon>Bacteria</taxon>
        <taxon>Pseudomonadati</taxon>
        <taxon>Pseudomonadota</taxon>
        <taxon>Betaproteobacteria</taxon>
        <taxon>Burkholderiales</taxon>
        <taxon>Burkholderiaceae</taxon>
        <taxon>Pandoraea</taxon>
    </lineage>
</organism>
<dbReference type="PROSITE" id="PS50931">
    <property type="entry name" value="HTH_LYSR"/>
    <property type="match status" value="1"/>
</dbReference>
<comment type="similarity">
    <text evidence="1">Belongs to the LysR transcriptional regulatory family.</text>
</comment>
<dbReference type="GO" id="GO:0010628">
    <property type="term" value="P:positive regulation of gene expression"/>
    <property type="evidence" value="ECO:0007669"/>
    <property type="project" value="TreeGrafter"/>
</dbReference>
<dbReference type="InterPro" id="IPR036390">
    <property type="entry name" value="WH_DNA-bd_sf"/>
</dbReference>
<evidence type="ECO:0000256" key="4">
    <source>
        <dbReference type="ARBA" id="ARBA00023163"/>
    </source>
</evidence>
<dbReference type="GO" id="GO:0043565">
    <property type="term" value="F:sequence-specific DNA binding"/>
    <property type="evidence" value="ECO:0007669"/>
    <property type="project" value="TreeGrafter"/>
</dbReference>
<evidence type="ECO:0000256" key="1">
    <source>
        <dbReference type="ARBA" id="ARBA00009437"/>
    </source>
</evidence>
<keyword evidence="2" id="KW-0805">Transcription regulation</keyword>
<dbReference type="RefSeq" id="WP_010805804.1">
    <property type="nucleotide sequence ID" value="NZ_CABPSJ010000001.1"/>
</dbReference>
<evidence type="ECO:0000313" key="6">
    <source>
        <dbReference type="EMBL" id="VVD59221.1"/>
    </source>
</evidence>
<dbReference type="InterPro" id="IPR036388">
    <property type="entry name" value="WH-like_DNA-bd_sf"/>
</dbReference>
<dbReference type="PANTHER" id="PTHR30427">
    <property type="entry name" value="TRANSCRIPTIONAL ACTIVATOR PROTEIN LYSR"/>
    <property type="match status" value="1"/>
</dbReference>
<protein>
    <submittedName>
        <fullName evidence="6">LysR family transcriptional regulator</fullName>
    </submittedName>
</protein>
<dbReference type="SUPFAM" id="SSF46785">
    <property type="entry name" value="Winged helix' DNA-binding domain"/>
    <property type="match status" value="1"/>
</dbReference>
<keyword evidence="4" id="KW-0804">Transcription</keyword>
<dbReference type="Pfam" id="PF03466">
    <property type="entry name" value="LysR_substrate"/>
    <property type="match status" value="1"/>
</dbReference>
<dbReference type="GO" id="GO:0003700">
    <property type="term" value="F:DNA-binding transcription factor activity"/>
    <property type="evidence" value="ECO:0007669"/>
    <property type="project" value="InterPro"/>
</dbReference>
<dbReference type="PRINTS" id="PR00039">
    <property type="entry name" value="HTHLYSR"/>
</dbReference>
<accession>A0A5E4R905</accession>
<dbReference type="InterPro" id="IPR000847">
    <property type="entry name" value="LysR_HTH_N"/>
</dbReference>
<dbReference type="Gene3D" id="3.40.190.290">
    <property type="match status" value="1"/>
</dbReference>
<evidence type="ECO:0000256" key="3">
    <source>
        <dbReference type="ARBA" id="ARBA00023125"/>
    </source>
</evidence>
<dbReference type="PANTHER" id="PTHR30427:SF1">
    <property type="entry name" value="TRANSCRIPTIONAL ACTIVATOR PROTEIN LYSR"/>
    <property type="match status" value="1"/>
</dbReference>
<evidence type="ECO:0000313" key="7">
    <source>
        <dbReference type="Proteomes" id="UP000337189"/>
    </source>
</evidence>
<reference evidence="6 7" key="1">
    <citation type="submission" date="2019-08" db="EMBL/GenBank/DDBJ databases">
        <authorList>
            <person name="Peeters C."/>
        </authorList>
    </citation>
    <scope>NUCLEOTIDE SEQUENCE [LARGE SCALE GENOMIC DNA]</scope>
    <source>
        <strain evidence="6 7">LMG 31110</strain>
    </source>
</reference>
<keyword evidence="3" id="KW-0238">DNA-binding</keyword>
<name>A0A5E4R905_9BURK</name>
<dbReference type="InterPro" id="IPR005119">
    <property type="entry name" value="LysR_subst-bd"/>
</dbReference>
<feature type="domain" description="HTH lysR-type" evidence="5">
    <location>
        <begin position="3"/>
        <end position="60"/>
    </location>
</feature>